<keyword evidence="2" id="KW-0808">Transferase</keyword>
<gene>
    <name evidence="5" type="ORF">GCM10023349_15020</name>
</gene>
<evidence type="ECO:0000256" key="1">
    <source>
        <dbReference type="ARBA" id="ARBA00001947"/>
    </source>
</evidence>
<dbReference type="PANTHER" id="PTHR37418:SF2">
    <property type="entry name" value="3-KETO-5-AMINOHEXANOATE CLEAVAGE ENZYME"/>
    <property type="match status" value="1"/>
</dbReference>
<comment type="caution">
    <text evidence="5">The sequence shown here is derived from an EMBL/GenBank/DDBJ whole genome shotgun (WGS) entry which is preliminary data.</text>
</comment>
<dbReference type="EMBL" id="BAABKM010000002">
    <property type="protein sequence ID" value="GAA4699676.1"/>
    <property type="molecule type" value="Genomic_DNA"/>
</dbReference>
<evidence type="ECO:0000313" key="5">
    <source>
        <dbReference type="EMBL" id="GAA4699676.1"/>
    </source>
</evidence>
<keyword evidence="6" id="KW-1185">Reference proteome</keyword>
<dbReference type="InterPro" id="IPR008567">
    <property type="entry name" value="BKACE"/>
</dbReference>
<dbReference type="PANTHER" id="PTHR37418">
    <property type="entry name" value="3-KETO-5-AMINOHEXANOATE CLEAVAGE ENZYME-RELATED"/>
    <property type="match status" value="1"/>
</dbReference>
<organism evidence="5 6">
    <name type="scientific">Nocardioides conyzicola</name>
    <dbReference type="NCBI Taxonomy" id="1651781"/>
    <lineage>
        <taxon>Bacteria</taxon>
        <taxon>Bacillati</taxon>
        <taxon>Actinomycetota</taxon>
        <taxon>Actinomycetes</taxon>
        <taxon>Propionibacteriales</taxon>
        <taxon>Nocardioidaceae</taxon>
        <taxon>Nocardioides</taxon>
    </lineage>
</organism>
<reference evidence="6" key="1">
    <citation type="journal article" date="2019" name="Int. J. Syst. Evol. Microbiol.">
        <title>The Global Catalogue of Microorganisms (GCM) 10K type strain sequencing project: providing services to taxonomists for standard genome sequencing and annotation.</title>
        <authorList>
            <consortium name="The Broad Institute Genomics Platform"/>
            <consortium name="The Broad Institute Genome Sequencing Center for Infectious Disease"/>
            <person name="Wu L."/>
            <person name="Ma J."/>
        </authorList>
    </citation>
    <scope>NUCLEOTIDE SEQUENCE [LARGE SCALE GENOMIC DNA]</scope>
    <source>
        <strain evidence="6">JCM 18531</strain>
    </source>
</reference>
<dbReference type="Gene3D" id="3.20.20.70">
    <property type="entry name" value="Aldolase class I"/>
    <property type="match status" value="1"/>
</dbReference>
<evidence type="ECO:0000256" key="2">
    <source>
        <dbReference type="ARBA" id="ARBA00022679"/>
    </source>
</evidence>
<proteinExistence type="predicted"/>
<comment type="cofactor">
    <cofactor evidence="1">
        <name>Zn(2+)</name>
        <dbReference type="ChEBI" id="CHEBI:29105"/>
    </cofactor>
</comment>
<accession>A0ABP8X2J1</accession>
<keyword evidence="3" id="KW-0479">Metal-binding</keyword>
<dbReference type="Proteomes" id="UP001499974">
    <property type="component" value="Unassembled WGS sequence"/>
</dbReference>
<keyword evidence="4" id="KW-0862">Zinc</keyword>
<evidence type="ECO:0000256" key="3">
    <source>
        <dbReference type="ARBA" id="ARBA00022723"/>
    </source>
</evidence>
<dbReference type="Pfam" id="PF05853">
    <property type="entry name" value="BKACE"/>
    <property type="match status" value="1"/>
</dbReference>
<dbReference type="InterPro" id="IPR013785">
    <property type="entry name" value="Aldolase_TIM"/>
</dbReference>
<evidence type="ECO:0000313" key="6">
    <source>
        <dbReference type="Proteomes" id="UP001499974"/>
    </source>
</evidence>
<dbReference type="RefSeq" id="WP_345520623.1">
    <property type="nucleotide sequence ID" value="NZ_BAABKM010000002.1"/>
</dbReference>
<name>A0ABP8X2J1_9ACTN</name>
<evidence type="ECO:0000256" key="4">
    <source>
        <dbReference type="ARBA" id="ARBA00022833"/>
    </source>
</evidence>
<protein>
    <submittedName>
        <fullName evidence="5">3-keto-5-aminohexanoate cleavage protein</fullName>
    </submittedName>
</protein>
<sequence length="303" mass="32829">MPAPAIITCAPTGAIHTPSMSPYLPITPAEIAEAALAAADAGAAIVHLHVRDPQDGHPVQDTGLFKELIAEIQSKSDVVINLTTGGSPHMSVEERIGPAVDLAPELASLNMGTMNMGLFPMLDRFPDLKFDWERKHLGNKDLVFKNTFADIERILKTCGDQGTRFEFECYDTAHLYNLAHFLDRGLVQGTLFIQSVVGLLGGIGADVEDLLHLRRTAVRLFGDQFEWSTLGAGAAQIRTGSIALALGANARVGLEDSLWDGPGKLAESSRVQVERITEAARVLYREVATPAEARRRLQLRSAQ</sequence>